<dbReference type="InterPro" id="IPR036736">
    <property type="entry name" value="ACP-like_sf"/>
</dbReference>
<dbReference type="Pfam" id="PF00550">
    <property type="entry name" value="PP-binding"/>
    <property type="match status" value="1"/>
</dbReference>
<sequence length="95" mass="10292">MQAPVIRSDLSASQVQQEVRALFAQMLGLPPEHIDETEPLSDYGINSVDMIDAAVKLEARFGIQFDPQTLRDLSCRGFADSIRAAGVGAWEGNAS</sequence>
<dbReference type="EMBL" id="CAADIK010000069">
    <property type="protein sequence ID" value="VFR87992.1"/>
    <property type="molecule type" value="Genomic_DNA"/>
</dbReference>
<dbReference type="SUPFAM" id="SSF47336">
    <property type="entry name" value="ACP-like"/>
    <property type="match status" value="1"/>
</dbReference>
<gene>
    <name evidence="4" type="ORF">AMP9_2122</name>
    <name evidence="5" type="ORF">ANT2_2147</name>
    <name evidence="7" type="ORF">ANT3_2149</name>
    <name evidence="6" type="ORF">BRI6_2267</name>
    <name evidence="9" type="ORF">BRI9_2322</name>
    <name evidence="10" type="ORF">IVO3_2321</name>
    <name evidence="8" type="ORF">RAN3_2138</name>
    <name evidence="11" type="ORF">RAN7_2296</name>
</gene>
<dbReference type="EMBL" id="CAADIZ010000003">
    <property type="protein sequence ID" value="VFS20994.1"/>
    <property type="molecule type" value="Genomic_DNA"/>
</dbReference>
<accession>A0A484XBF3</accession>
<dbReference type="AlphaFoldDB" id="A0A484XBF3"/>
<evidence type="ECO:0000256" key="1">
    <source>
        <dbReference type="ARBA" id="ARBA00022450"/>
    </source>
</evidence>
<dbReference type="EMBL" id="CAADHY010000006">
    <property type="protein sequence ID" value="VFR16407.1"/>
    <property type="molecule type" value="Genomic_DNA"/>
</dbReference>
<dbReference type="PROSITE" id="PS50075">
    <property type="entry name" value="CARRIER"/>
    <property type="match status" value="1"/>
</dbReference>
<evidence type="ECO:0000313" key="9">
    <source>
        <dbReference type="EMBL" id="VFR87992.1"/>
    </source>
</evidence>
<evidence type="ECO:0000313" key="11">
    <source>
        <dbReference type="EMBL" id="VFS20994.1"/>
    </source>
</evidence>
<evidence type="ECO:0000259" key="3">
    <source>
        <dbReference type="PROSITE" id="PS50075"/>
    </source>
</evidence>
<evidence type="ECO:0000313" key="5">
    <source>
        <dbReference type="EMBL" id="VFR48418.1"/>
    </source>
</evidence>
<keyword evidence="1" id="KW-0596">Phosphopantetheine</keyword>
<organism evidence="11">
    <name type="scientific">plant metagenome</name>
    <dbReference type="NCBI Taxonomy" id="1297885"/>
    <lineage>
        <taxon>unclassified sequences</taxon>
        <taxon>metagenomes</taxon>
        <taxon>organismal metagenomes</taxon>
    </lineage>
</organism>
<name>A0A484XBF3_9ZZZZ</name>
<dbReference type="InterPro" id="IPR006162">
    <property type="entry name" value="Ppantetheine_attach_site"/>
</dbReference>
<evidence type="ECO:0000313" key="10">
    <source>
        <dbReference type="EMBL" id="VFR90871.1"/>
    </source>
</evidence>
<evidence type="ECO:0000313" key="4">
    <source>
        <dbReference type="EMBL" id="VFR16407.1"/>
    </source>
</evidence>
<reference evidence="11" key="1">
    <citation type="submission" date="2019-03" db="EMBL/GenBank/DDBJ databases">
        <authorList>
            <person name="Danneels B."/>
        </authorList>
    </citation>
    <scope>NUCLEOTIDE SEQUENCE</scope>
</reference>
<proteinExistence type="predicted"/>
<dbReference type="PROSITE" id="PS00012">
    <property type="entry name" value="PHOSPHOPANTETHEINE"/>
    <property type="match status" value="1"/>
</dbReference>
<keyword evidence="2" id="KW-0597">Phosphoprotein</keyword>
<dbReference type="EMBL" id="CAADID010000007">
    <property type="protein sequence ID" value="VFR59369.1"/>
    <property type="molecule type" value="Genomic_DNA"/>
</dbReference>
<dbReference type="InterPro" id="IPR009081">
    <property type="entry name" value="PP-bd_ACP"/>
</dbReference>
<dbReference type="EMBL" id="CAADIG010000025">
    <property type="protein sequence ID" value="VFR48418.1"/>
    <property type="molecule type" value="Genomic_DNA"/>
</dbReference>
<dbReference type="EMBL" id="CAADIP010000027">
    <property type="protein sequence ID" value="VFR90871.1"/>
    <property type="molecule type" value="Genomic_DNA"/>
</dbReference>
<dbReference type="EMBL" id="CAADIO010000004">
    <property type="protein sequence ID" value="VFR79297.1"/>
    <property type="molecule type" value="Genomic_DNA"/>
</dbReference>
<evidence type="ECO:0000313" key="7">
    <source>
        <dbReference type="EMBL" id="VFR59369.1"/>
    </source>
</evidence>
<dbReference type="EMBL" id="CAADII010000053">
    <property type="protein sequence ID" value="VFR56019.1"/>
    <property type="molecule type" value="Genomic_DNA"/>
</dbReference>
<protein>
    <recommendedName>
        <fullName evidence="3">Carrier domain-containing protein</fullName>
    </recommendedName>
</protein>
<feature type="domain" description="Carrier" evidence="3">
    <location>
        <begin position="10"/>
        <end position="89"/>
    </location>
</feature>
<evidence type="ECO:0000313" key="8">
    <source>
        <dbReference type="EMBL" id="VFR79297.1"/>
    </source>
</evidence>
<evidence type="ECO:0000313" key="6">
    <source>
        <dbReference type="EMBL" id="VFR56019.1"/>
    </source>
</evidence>
<evidence type="ECO:0000256" key="2">
    <source>
        <dbReference type="ARBA" id="ARBA00022553"/>
    </source>
</evidence>
<dbReference type="Gene3D" id="1.10.1200.10">
    <property type="entry name" value="ACP-like"/>
    <property type="match status" value="1"/>
</dbReference>